<reference evidence="2 3" key="1">
    <citation type="submission" date="2018-04" db="EMBL/GenBank/DDBJ databases">
        <title>The genome of golden apple snail Pomacea canaliculata provides insight into stress tolerance and invasive adaptation.</title>
        <authorList>
            <person name="Liu C."/>
            <person name="Liu B."/>
            <person name="Ren Y."/>
            <person name="Zhang Y."/>
            <person name="Wang H."/>
            <person name="Li S."/>
            <person name="Jiang F."/>
            <person name="Yin L."/>
            <person name="Zhang G."/>
            <person name="Qian W."/>
            <person name="Fan W."/>
        </authorList>
    </citation>
    <scope>NUCLEOTIDE SEQUENCE [LARGE SCALE GENOMIC DNA]</scope>
    <source>
        <strain evidence="2">SZHN2017</strain>
        <tissue evidence="2">Muscle</tissue>
    </source>
</reference>
<feature type="compositionally biased region" description="Low complexity" evidence="1">
    <location>
        <begin position="434"/>
        <end position="447"/>
    </location>
</feature>
<dbReference type="AlphaFoldDB" id="A0A2T7PKQ9"/>
<feature type="compositionally biased region" description="Polar residues" evidence="1">
    <location>
        <begin position="701"/>
        <end position="711"/>
    </location>
</feature>
<proteinExistence type="predicted"/>
<feature type="compositionally biased region" description="Polar residues" evidence="1">
    <location>
        <begin position="513"/>
        <end position="530"/>
    </location>
</feature>
<feature type="compositionally biased region" description="Polar residues" evidence="1">
    <location>
        <begin position="353"/>
        <end position="374"/>
    </location>
</feature>
<feature type="compositionally biased region" description="Polar residues" evidence="1">
    <location>
        <begin position="23"/>
        <end position="40"/>
    </location>
</feature>
<comment type="caution">
    <text evidence="2">The sequence shown here is derived from an EMBL/GenBank/DDBJ whole genome shotgun (WGS) entry which is preliminary data.</text>
</comment>
<feature type="compositionally biased region" description="Polar residues" evidence="1">
    <location>
        <begin position="124"/>
        <end position="143"/>
    </location>
</feature>
<dbReference type="EMBL" id="PZQS01000003">
    <property type="protein sequence ID" value="PVD33967.1"/>
    <property type="molecule type" value="Genomic_DNA"/>
</dbReference>
<feature type="compositionally biased region" description="Low complexity" evidence="1">
    <location>
        <begin position="154"/>
        <end position="164"/>
    </location>
</feature>
<feature type="compositionally biased region" description="Polar residues" evidence="1">
    <location>
        <begin position="89"/>
        <end position="112"/>
    </location>
</feature>
<feature type="compositionally biased region" description="Polar residues" evidence="1">
    <location>
        <begin position="1"/>
        <end position="10"/>
    </location>
</feature>
<evidence type="ECO:0000256" key="1">
    <source>
        <dbReference type="SAM" id="MobiDB-lite"/>
    </source>
</evidence>
<name>A0A2T7PKQ9_POMCA</name>
<evidence type="ECO:0000313" key="3">
    <source>
        <dbReference type="Proteomes" id="UP000245119"/>
    </source>
</evidence>
<feature type="compositionally biased region" description="Polar residues" evidence="1">
    <location>
        <begin position="174"/>
        <end position="191"/>
    </location>
</feature>
<feature type="compositionally biased region" description="Acidic residues" evidence="1">
    <location>
        <begin position="539"/>
        <end position="549"/>
    </location>
</feature>
<feature type="compositionally biased region" description="Basic and acidic residues" evidence="1">
    <location>
        <begin position="206"/>
        <end position="217"/>
    </location>
</feature>
<protein>
    <submittedName>
        <fullName evidence="2">Uncharacterized protein</fullName>
    </submittedName>
</protein>
<feature type="region of interest" description="Disordered" evidence="1">
    <location>
        <begin position="480"/>
        <end position="578"/>
    </location>
</feature>
<feature type="compositionally biased region" description="Polar residues" evidence="1">
    <location>
        <begin position="67"/>
        <end position="76"/>
    </location>
</feature>
<dbReference type="STRING" id="400727.A0A2T7PKQ9"/>
<feature type="compositionally biased region" description="Polar residues" evidence="1">
    <location>
        <begin position="319"/>
        <end position="332"/>
    </location>
</feature>
<feature type="compositionally biased region" description="Low complexity" evidence="1">
    <location>
        <begin position="242"/>
        <end position="308"/>
    </location>
</feature>
<keyword evidence="3" id="KW-1185">Reference proteome</keyword>
<feature type="compositionally biased region" description="Basic and acidic residues" evidence="1">
    <location>
        <begin position="418"/>
        <end position="429"/>
    </location>
</feature>
<feature type="compositionally biased region" description="Low complexity" evidence="1">
    <location>
        <begin position="731"/>
        <end position="750"/>
    </location>
</feature>
<feature type="region of interest" description="Disordered" evidence="1">
    <location>
        <begin position="701"/>
        <end position="761"/>
    </location>
</feature>
<feature type="compositionally biased region" description="Low complexity" evidence="1">
    <location>
        <begin position="56"/>
        <end position="66"/>
    </location>
</feature>
<dbReference type="Proteomes" id="UP000245119">
    <property type="component" value="Linkage Group LG3"/>
</dbReference>
<accession>A0A2T7PKQ9</accession>
<feature type="compositionally biased region" description="Polar residues" evidence="1">
    <location>
        <begin position="751"/>
        <end position="761"/>
    </location>
</feature>
<dbReference type="OrthoDB" id="6146635at2759"/>
<feature type="region of interest" description="Disordered" evidence="1">
    <location>
        <begin position="408"/>
        <end position="465"/>
    </location>
</feature>
<gene>
    <name evidence="2" type="ORF">C0Q70_05229</name>
</gene>
<feature type="region of interest" description="Disordered" evidence="1">
    <location>
        <begin position="1"/>
        <end position="332"/>
    </location>
</feature>
<sequence length="781" mass="82313">MSQTGSAYSEETTDSSEDKRVSNDTTSSGDATLETSSYSGDFTAITEKSTDDLTVTRRTTVYLDTTEFPTKHTTPPSGSGDISSGDMATRQTISAESGDATSGEYSGDTSRMPSGDIITDEYSGKTSGMSSGDVTAEETSGIPSDTLYEAGNDTTVSGTSTTTSKTKHFPVSQEYETSASGHVSLLTTEPLTSRDQDSYVDTTVSGEKESYSGDIRETSYSGEGDYTGDILEPTASGEEMSTHTTASGETETSTASGEEMTHTTATISSGSGETETSTASGEEMSTHTTATISSGSGETETSLKETSSLFQRHLDNVTEELSSGEWTTESVNASQFTPTMEKVSSSQGMFTFDDTLQSGSGDVTGVNKTVSADTTTDEASGESTLIESRLTLTTTQVSGTVTDFVSSENVTTMSEDTSLEHVTEKKTTSDYEESGSGIISGDGEISSRQPESEDTTAITSSDVPHVKEMSSFPAEVTLLQQSTETQDVNRTDSAITSESAVEETASGDEQLRTLESSTSTQPVSESTLLETTAWRPEETESDETVEDTSGEVTSKAPHYVETTAPESEEINDTFSGEDGFDVTTIGNISVTTETSVSRFSQNVTSTLKLEPTTVSEEATKADDSDGEVSHIRYLVDTTLTSNGSSVPERTLTQTDVTSTPEATVTHITSGDTAAPFSNLTISETSQEPGSPTDLTVASIESSSSLMDTVSTADEESRTSDLGDTDAGYRETTQAYTPSSTPASTVTTKSSHGSPVSTTMSQSTVRSKGKFSYFSTTFILRV</sequence>
<organism evidence="2 3">
    <name type="scientific">Pomacea canaliculata</name>
    <name type="common">Golden apple snail</name>
    <dbReference type="NCBI Taxonomy" id="400727"/>
    <lineage>
        <taxon>Eukaryota</taxon>
        <taxon>Metazoa</taxon>
        <taxon>Spiralia</taxon>
        <taxon>Lophotrochozoa</taxon>
        <taxon>Mollusca</taxon>
        <taxon>Gastropoda</taxon>
        <taxon>Caenogastropoda</taxon>
        <taxon>Architaenioglossa</taxon>
        <taxon>Ampullarioidea</taxon>
        <taxon>Ampullariidae</taxon>
        <taxon>Pomacea</taxon>
    </lineage>
</organism>
<feature type="region of interest" description="Disordered" evidence="1">
    <location>
        <begin position="640"/>
        <end position="663"/>
    </location>
</feature>
<evidence type="ECO:0000313" key="2">
    <source>
        <dbReference type="EMBL" id="PVD33967.1"/>
    </source>
</evidence>
<feature type="compositionally biased region" description="Low complexity" evidence="1">
    <location>
        <begin position="77"/>
        <end position="86"/>
    </location>
</feature>
<feature type="compositionally biased region" description="Polar residues" evidence="1">
    <location>
        <begin position="480"/>
        <end position="499"/>
    </location>
</feature>
<feature type="region of interest" description="Disordered" evidence="1">
    <location>
        <begin position="353"/>
        <end position="383"/>
    </location>
</feature>